<evidence type="ECO:0000313" key="10">
    <source>
        <dbReference type="EMBL" id="NJC22170.1"/>
    </source>
</evidence>
<dbReference type="InterPro" id="IPR042099">
    <property type="entry name" value="ANL_N_sf"/>
</dbReference>
<organism evidence="10 11">
    <name type="scientific">Arthrobacter pigmenti</name>
    <dbReference type="NCBI Taxonomy" id="271432"/>
    <lineage>
        <taxon>Bacteria</taxon>
        <taxon>Bacillati</taxon>
        <taxon>Actinomycetota</taxon>
        <taxon>Actinomycetes</taxon>
        <taxon>Micrococcales</taxon>
        <taxon>Micrococcaceae</taxon>
        <taxon>Arthrobacter</taxon>
    </lineage>
</organism>
<dbReference type="InterPro" id="IPR013968">
    <property type="entry name" value="PKS_KR"/>
</dbReference>
<keyword evidence="4 10" id="KW-0808">Transferase</keyword>
<dbReference type="SMART" id="SM01294">
    <property type="entry name" value="PKS_PP_betabranch"/>
    <property type="match status" value="2"/>
</dbReference>
<dbReference type="GO" id="GO:0004312">
    <property type="term" value="F:fatty acid synthase activity"/>
    <property type="evidence" value="ECO:0007669"/>
    <property type="project" value="TreeGrafter"/>
</dbReference>
<dbReference type="InterPro" id="IPR018201">
    <property type="entry name" value="Ketoacyl_synth_AS"/>
</dbReference>
<feature type="compositionally biased region" description="Polar residues" evidence="7">
    <location>
        <begin position="1641"/>
        <end position="1651"/>
    </location>
</feature>
<protein>
    <submittedName>
        <fullName evidence="10">Acyl transferase domain-containing protein/acyl-CoA synthetase (AMP-forming)/AMP-acid ligase II/acyl carrier protein</fullName>
    </submittedName>
</protein>
<dbReference type="InterPro" id="IPR001227">
    <property type="entry name" value="Ac_transferase_dom_sf"/>
</dbReference>
<evidence type="ECO:0000256" key="4">
    <source>
        <dbReference type="ARBA" id="ARBA00022679"/>
    </source>
</evidence>
<evidence type="ECO:0000256" key="6">
    <source>
        <dbReference type="ARBA" id="ARBA00023098"/>
    </source>
</evidence>
<dbReference type="SMART" id="SM00822">
    <property type="entry name" value="PKS_KR"/>
    <property type="match status" value="1"/>
</dbReference>
<dbReference type="CDD" id="cd00833">
    <property type="entry name" value="PKS"/>
    <property type="match status" value="2"/>
</dbReference>
<dbReference type="GO" id="GO:0016874">
    <property type="term" value="F:ligase activity"/>
    <property type="evidence" value="ECO:0007669"/>
    <property type="project" value="UniProtKB-KW"/>
</dbReference>
<dbReference type="SUPFAM" id="SSF53901">
    <property type="entry name" value="Thiolase-like"/>
    <property type="match status" value="2"/>
</dbReference>
<dbReference type="RefSeq" id="WP_167992574.1">
    <property type="nucleotide sequence ID" value="NZ_JAATJL010000001.1"/>
</dbReference>
<dbReference type="InterPro" id="IPR014030">
    <property type="entry name" value="Ketoacyl_synth_N"/>
</dbReference>
<dbReference type="CDD" id="cd08952">
    <property type="entry name" value="KR_1_SDR_x"/>
    <property type="match status" value="1"/>
</dbReference>
<dbReference type="SMART" id="SM00827">
    <property type="entry name" value="PKS_AT"/>
    <property type="match status" value="2"/>
</dbReference>
<dbReference type="GO" id="GO:0004315">
    <property type="term" value="F:3-oxoacyl-[acyl-carrier-protein] synthase activity"/>
    <property type="evidence" value="ECO:0007669"/>
    <property type="project" value="InterPro"/>
</dbReference>
<dbReference type="PANTHER" id="PTHR43775:SF37">
    <property type="entry name" value="SI:DKEY-61P9.11"/>
    <property type="match status" value="1"/>
</dbReference>
<dbReference type="InterPro" id="IPR036291">
    <property type="entry name" value="NAD(P)-bd_dom_sf"/>
</dbReference>
<dbReference type="GO" id="GO:0071766">
    <property type="term" value="P:Actinobacterium-type cell wall biogenesis"/>
    <property type="evidence" value="ECO:0007669"/>
    <property type="project" value="UniProtKB-ARBA"/>
</dbReference>
<dbReference type="InterPro" id="IPR009081">
    <property type="entry name" value="PP-bd_ACP"/>
</dbReference>
<evidence type="ECO:0000256" key="5">
    <source>
        <dbReference type="ARBA" id="ARBA00022832"/>
    </source>
</evidence>
<dbReference type="GO" id="GO:0031177">
    <property type="term" value="F:phosphopantetheine binding"/>
    <property type="evidence" value="ECO:0007669"/>
    <property type="project" value="InterPro"/>
</dbReference>
<dbReference type="Gene3D" id="3.40.50.12780">
    <property type="entry name" value="N-terminal domain of ligase-like"/>
    <property type="match status" value="1"/>
</dbReference>
<evidence type="ECO:0000256" key="7">
    <source>
        <dbReference type="SAM" id="MobiDB-lite"/>
    </source>
</evidence>
<dbReference type="SMART" id="SM00825">
    <property type="entry name" value="PKS_KS"/>
    <property type="match status" value="2"/>
</dbReference>
<evidence type="ECO:0000256" key="3">
    <source>
        <dbReference type="ARBA" id="ARBA00022553"/>
    </source>
</evidence>
<dbReference type="PROSITE" id="PS52004">
    <property type="entry name" value="KS3_2"/>
    <property type="match status" value="2"/>
</dbReference>
<dbReference type="InterPro" id="IPR016039">
    <property type="entry name" value="Thiolase-like"/>
</dbReference>
<accession>A0A846RKG8</accession>
<dbReference type="Pfam" id="PF00501">
    <property type="entry name" value="AMP-binding"/>
    <property type="match status" value="1"/>
</dbReference>
<evidence type="ECO:0000259" key="9">
    <source>
        <dbReference type="PROSITE" id="PS52004"/>
    </source>
</evidence>
<feature type="domain" description="Ketosynthase family 3 (KS3)" evidence="9">
    <location>
        <begin position="675"/>
        <end position="1082"/>
    </location>
</feature>
<evidence type="ECO:0000256" key="2">
    <source>
        <dbReference type="ARBA" id="ARBA00022450"/>
    </source>
</evidence>
<comment type="caution">
    <text evidence="10">The sequence shown here is derived from an EMBL/GenBank/DDBJ whole genome shotgun (WGS) entry which is preliminary data.</text>
</comment>
<feature type="compositionally biased region" description="Basic and acidic residues" evidence="7">
    <location>
        <begin position="2173"/>
        <end position="2187"/>
    </location>
</feature>
<dbReference type="InterPro" id="IPR020841">
    <property type="entry name" value="PKS_Beta-ketoAc_synthase_dom"/>
</dbReference>
<comment type="similarity">
    <text evidence="1">Belongs to the ATP-dependent AMP-binding enzyme family.</text>
</comment>
<dbReference type="PANTHER" id="PTHR43775">
    <property type="entry name" value="FATTY ACID SYNTHASE"/>
    <property type="match status" value="1"/>
</dbReference>
<feature type="domain" description="Carrier" evidence="8">
    <location>
        <begin position="585"/>
        <end position="661"/>
    </location>
</feature>
<feature type="domain" description="Carrier" evidence="8">
    <location>
        <begin position="3016"/>
        <end position="3092"/>
    </location>
</feature>
<feature type="domain" description="Ketosynthase family 3 (KS3)" evidence="9">
    <location>
        <begin position="1669"/>
        <end position="2084"/>
    </location>
</feature>
<dbReference type="PROSITE" id="PS00455">
    <property type="entry name" value="AMP_BINDING"/>
    <property type="match status" value="1"/>
</dbReference>
<dbReference type="PROSITE" id="PS00606">
    <property type="entry name" value="KS3_1"/>
    <property type="match status" value="1"/>
</dbReference>
<dbReference type="Pfam" id="PF00550">
    <property type="entry name" value="PP-binding"/>
    <property type="match status" value="3"/>
</dbReference>
<keyword evidence="5" id="KW-0276">Fatty acid metabolism</keyword>
<keyword evidence="2" id="KW-0596">Phosphopantetheine</keyword>
<dbReference type="EMBL" id="JAATJL010000001">
    <property type="protein sequence ID" value="NJC22170.1"/>
    <property type="molecule type" value="Genomic_DNA"/>
</dbReference>
<gene>
    <name evidence="10" type="ORF">BJ994_001246</name>
</gene>
<dbReference type="InterPro" id="IPR000873">
    <property type="entry name" value="AMP-dep_synth/lig_dom"/>
</dbReference>
<keyword evidence="3" id="KW-0597">Phosphoprotein</keyword>
<keyword evidence="10" id="KW-0436">Ligase</keyword>
<feature type="region of interest" description="Disordered" evidence="7">
    <location>
        <begin position="1641"/>
        <end position="1671"/>
    </location>
</feature>
<feature type="region of interest" description="Disordered" evidence="7">
    <location>
        <begin position="2173"/>
        <end position="2193"/>
    </location>
</feature>
<dbReference type="SUPFAM" id="SSF47336">
    <property type="entry name" value="ACP-like"/>
    <property type="match status" value="3"/>
</dbReference>
<evidence type="ECO:0000256" key="1">
    <source>
        <dbReference type="ARBA" id="ARBA00006432"/>
    </source>
</evidence>
<feature type="domain" description="Carrier" evidence="8">
    <location>
        <begin position="1558"/>
        <end position="1632"/>
    </location>
</feature>
<dbReference type="SUPFAM" id="SSF52151">
    <property type="entry name" value="FabD/lysophospholipase-like"/>
    <property type="match status" value="2"/>
</dbReference>
<dbReference type="Pfam" id="PF00698">
    <property type="entry name" value="Acyl_transf_1"/>
    <property type="match status" value="2"/>
</dbReference>
<dbReference type="InterPro" id="IPR045851">
    <property type="entry name" value="AMP-bd_C_sf"/>
</dbReference>
<evidence type="ECO:0000259" key="8">
    <source>
        <dbReference type="PROSITE" id="PS50075"/>
    </source>
</evidence>
<proteinExistence type="inferred from homology"/>
<dbReference type="SUPFAM" id="SSF56801">
    <property type="entry name" value="Acetyl-CoA synthetase-like"/>
    <property type="match status" value="1"/>
</dbReference>
<dbReference type="Gene3D" id="3.40.47.10">
    <property type="match status" value="2"/>
</dbReference>
<dbReference type="Pfam" id="PF02801">
    <property type="entry name" value="Ketoacyl-synt_C"/>
    <property type="match status" value="2"/>
</dbReference>
<dbReference type="InterPro" id="IPR014043">
    <property type="entry name" value="Acyl_transferase_dom"/>
</dbReference>
<dbReference type="CDD" id="cd05931">
    <property type="entry name" value="FAAL"/>
    <property type="match status" value="1"/>
</dbReference>
<keyword evidence="11" id="KW-1185">Reference proteome</keyword>
<dbReference type="Pfam" id="PF00109">
    <property type="entry name" value="ketoacyl-synt"/>
    <property type="match status" value="2"/>
</dbReference>
<dbReference type="PROSITE" id="PS50075">
    <property type="entry name" value="CARRIER"/>
    <property type="match status" value="3"/>
</dbReference>
<dbReference type="GO" id="GO:0006633">
    <property type="term" value="P:fatty acid biosynthetic process"/>
    <property type="evidence" value="ECO:0007669"/>
    <property type="project" value="InterPro"/>
</dbReference>
<dbReference type="InterPro" id="IPR016035">
    <property type="entry name" value="Acyl_Trfase/lysoPLipase"/>
</dbReference>
<dbReference type="InterPro" id="IPR020845">
    <property type="entry name" value="AMP-binding_CS"/>
</dbReference>
<reference evidence="10 11" key="1">
    <citation type="submission" date="2020-03" db="EMBL/GenBank/DDBJ databases">
        <title>Sequencing the genomes of 1000 actinobacteria strains.</title>
        <authorList>
            <person name="Klenk H.-P."/>
        </authorList>
    </citation>
    <scope>NUCLEOTIDE SEQUENCE [LARGE SCALE GENOMIC DNA]</scope>
    <source>
        <strain evidence="10 11">DSM 16403</strain>
    </source>
</reference>
<dbReference type="Gene3D" id="3.30.300.30">
    <property type="match status" value="1"/>
</dbReference>
<dbReference type="Pfam" id="PF08659">
    <property type="entry name" value="KR"/>
    <property type="match status" value="1"/>
</dbReference>
<dbReference type="InterPro" id="IPR036736">
    <property type="entry name" value="ACP-like_sf"/>
</dbReference>
<dbReference type="InterPro" id="IPR040097">
    <property type="entry name" value="FAAL/FAAC"/>
</dbReference>
<dbReference type="Gene3D" id="3.40.366.10">
    <property type="entry name" value="Malonyl-Coenzyme A Acyl Carrier Protein, domain 2"/>
    <property type="match status" value="2"/>
</dbReference>
<dbReference type="Gene3D" id="1.10.1200.10">
    <property type="entry name" value="ACP-like"/>
    <property type="match status" value="3"/>
</dbReference>
<dbReference type="SUPFAM" id="SSF55048">
    <property type="entry name" value="Probable ACP-binding domain of malonyl-CoA ACP transacylase"/>
    <property type="match status" value="1"/>
</dbReference>
<dbReference type="FunFam" id="3.40.50.12780:FF:000013">
    <property type="entry name" value="Long-chain-fatty-acid--AMP ligase FadD32"/>
    <property type="match status" value="1"/>
</dbReference>
<dbReference type="Gene3D" id="3.30.70.3290">
    <property type="match status" value="1"/>
</dbReference>
<name>A0A846RKG8_9MICC</name>
<dbReference type="Pfam" id="PF16197">
    <property type="entry name" value="KAsynt_C_assoc"/>
    <property type="match status" value="1"/>
</dbReference>
<dbReference type="InterPro" id="IPR057326">
    <property type="entry name" value="KR_dom"/>
</dbReference>
<dbReference type="InterPro" id="IPR014031">
    <property type="entry name" value="Ketoacyl_synth_C"/>
</dbReference>
<evidence type="ECO:0000313" key="11">
    <source>
        <dbReference type="Proteomes" id="UP000547458"/>
    </source>
</evidence>
<dbReference type="SUPFAM" id="SSF51735">
    <property type="entry name" value="NAD(P)-binding Rossmann-fold domains"/>
    <property type="match status" value="2"/>
</dbReference>
<dbReference type="InterPro" id="IPR032821">
    <property type="entry name" value="PKS_assoc"/>
</dbReference>
<dbReference type="SMART" id="SM00823">
    <property type="entry name" value="PKS_PP"/>
    <property type="match status" value="3"/>
</dbReference>
<dbReference type="InterPro" id="IPR050091">
    <property type="entry name" value="PKS_NRPS_Biosynth_Enz"/>
</dbReference>
<sequence>MLLGEVLAERAAQQPMRVAYSFSDSLGVRTSLTYAQLWSEVRAMAAELQADTTPGDRVLLLCDPSLGYIKSFCAIVAAGLVAVPAYPVSATRHSDRVRRIIEDCNPALVVADAPAPLGDGDLGLPLTCRWIDLTQAVLSSGTTVPESPFVHPDLPDDALAFLQYTSGSTGSPKGVMVSHANLLHNAESAAATFGFRPESIMVSWLPPFHDMGLIGCIITPLVVGFPTHLMSPSTFLRRPLKWLETISELRATDSTAPNFAYRLCAERVDQADLTALDLSSWTKAMNGAEPVSVQALNAFAQAYASTGFLATSYRPCYGMAEATLLISGGHDATQPPRTATPVRETGGTDAGMFVSCGTVEPNAVVRIVDPATRVPATDGREGEIWVSSPSVAQGYWNRSDVTRDTFEATMVDGTGPFLRTGDLGFLDDGELFVTGRIKDVLIINGRNIYPQDLEDAVRSVHAAFRGRESAAFEIDKRVIVTVEAVPGREATIAELADEARAAAFQLARTFEIAAPTVIVLRRGTLTTTSSGKIQRSAAKATFSGDGHADRTIARSDADVVVQDAPAQSDPTVSSNLFEPLETTSAERNQVRDVVVAELARAAGRPGTLAGTTPLAELGLDSVKVASVATAIEDRTGITVPLSLAWEVDTVASFAAAVTRSAEPTERAAPEPAMSDSVAILRGAACRLPGGVTESMSYAELLNAGPRRSGIAGGERRTSGIRSGLTPSLAEFSPARFGIGDEEAAAMDPRQRLALTLAWEALEDSGRDPRRLRGASIGVFMGASDSEMIGDAAAPAGYRTTGAAAALIANRISYVLGLSGPSLVVDSACSSSLVAVHLALQALRSGEIDGALVGGVNALLDGRVSETLAQAGMLSPSGACRTFDDGADGYVRGEGGVVLFLTRDDVLASDRNEPEPYCVVRGSAVGQDGRSNGLTAPSGPAQQDVVRKALAAARRTPQDVGYIEAHGTGTPLGDPVEVHALHQVFGDASEPGARPLWIGSTKPQIGHLEAGAGVAGLLRAALIVRNGVIPPQAEFDTPSGRIDWAGSRLRVPTTSTEWDEARRTAGVSSFGFGGTNAHVVIESVTMGTTGSAGDGPVLVRIAAESEMDLKQQIQAVRVHESTEPTAALAAATEQSRVTASTRAWVVAEGSAPAAATLDRLASAPVASVPAIGIATVHRSVAFLAAGHGAPVAGVLAGIYGVDPVVTAVLDELGGVRELPLRALVVDDDKSRKAMRDTAVAQPAHFAVAVALGERLRKWGVEPVAIAGHSVGAFAAATLAGVFGVREGFALISRRGALMQASPEGGMINCQADLETARAIATDAGLDVAVSNSRSRTVLSGSLDALERAERLAEGRGVRTSRLPVTRGFHSRLMRDIEADLNAAVAAACPVRAVDGLFVSDIDGSLSAPVDDPAYWVRHACAAIDFGAAARQIAQCDLVIELGPNYLLPLVSSDVNGRMPATVAALSGANGITSLLEGTGDAWAAGADVGSITEWSGPVPRLARSVFATHTFPLAPTDVDAPIGGTVTWPGVAACTVAPDRVAVAASVDADEHAVRTSAVLWEDYLCDRLSVPLGVSPANISRNAGLFDLGLTSVIANELREDITAIVGRPLSSTIVFDYPTITHLASHLATVASATTGITKAPATSASTVSPDDNDKAHSRQHTAESPGAGPVSVIGMSCRLPGAESLTEFWSLITSGSPAMGEPPAGRWPDPATSSAGAAWSPRAGFLASDPAMFEAERFGISPREARSMDPQHRLLLELADDALTDAGVPRGELRGMRAGVWMGLSTTDYASLRPRSTTADAYAVTGNSPALASGRIAHYLGVEGPAVTIDTACSSSLVACHEAIRALRDGSVDLALVGGVNLMLSARTTAALGDMGALSSAGRCATFGENADGYARGEGGGVIVLRRSADAHARGERIHADLLGSAVNHDGISAGLTVPNGQAQTRLIMAALLAAGIGSEEVDYIEAHGTGTPLGDPIELEALARVFDHGRDRPLPVGSVKAQIGHLEAAAGIAALIKSVLVAARGVFPPHPHDIEPTSRFDWRSSRLELTTRPRPLVGAARIGGVSSFGFSGTNAHVVTASSGAVTCEPRPSEIDHPHDAPAPGPHLLLVSGDSDSELCRARMALAERLSDPANRLDIASRTSVSPGHGAHRLAMVADDAEEAVRMLRADDHAQEQKDPDRRDAQIGSTRPGRRATWLFSGVGSEWSGMVTHLAAAPGLRSRLNEADDLLRAMDHPGLFGDIWSANDRQEHLHPALTAIQVALAAELRAHGARRADVIGYSAGTIAALIDTGRLDLEMGLRIGAWRGRAVDAAVGHGATAACGLSPNAALESFLQLGLDDLVIASITGPANSTVSGDEEQLARLREFCQSTGKWWVPVSNRIPFHHPRLRDLLAPGSGGAVSAPPQISWHAGDGIPVYLASGTPVESLTSDPQNLLAELWLPMDLAATRTLVMSANQARTVVEIAPRPSLGTAMCENADNSQLTHISVAVPGRAPARQLLRAAATLWASQPESGCETNSSAPSRPGAQRYWWDEDADAKIPPSSSSNRYRLRWTTAARPPQRVAAVPLSWTAISGDRASATALADALAAHGDDVAVSGWNTAVDRLRPTGSQDARRGAIIDATGAPDPATDPEWHARLLTLVQTLGAAGTEVWVVTRSATTAGGPVGLGGAAVWGIARAVSAEHPDWWGGAIDLDHSAPLASQAARIVQEVLQGGVEDQVAYRGGARRVPRLTPAGSDTAMPITLDSDASYLVTGGSGTLGQRMVRWLVARGARHIVVASRSDVTAQRERMAGLVKEITGKGITVSFVQADVGRHADLEQIFAGSAHPWPPVRGVLHLAGHMTSAPFADTTPDDIRTSWAAKAAGAVALEEIAKQYPLDFVALFSSASSVWGSALATAYVAANYALDVIAERAGRQGLPFVSANWSWWPDTAMAEGVHEYFTRMGLGPVDETSGWSAMDRIIGGGETGVVVAPIDWAAFRPVMTARRPRPLFDAMSAVAVGDTSHTVERTSPWTRHEIAARAESSLQGVLHTDNPIDPQRGFFDMGVDSIMTLELKRNIERWTGLCLDDTFLFEHPRLSELTDALASKLLEPVETGDTVAAAPRTANKNDVNALDDLATDELIRLLEQELGSTKGPRYV</sequence>
<dbReference type="InterPro" id="IPR016036">
    <property type="entry name" value="Malonyl_transacylase_ACP-bd"/>
</dbReference>
<keyword evidence="6" id="KW-0443">Lipid metabolism</keyword>
<dbReference type="InterPro" id="IPR020806">
    <property type="entry name" value="PKS_PP-bd"/>
</dbReference>
<dbReference type="Gene3D" id="3.40.50.720">
    <property type="entry name" value="NAD(P)-binding Rossmann-like Domain"/>
    <property type="match status" value="1"/>
</dbReference>
<dbReference type="Proteomes" id="UP000547458">
    <property type="component" value="Unassembled WGS sequence"/>
</dbReference>